<dbReference type="Pfam" id="PF03592">
    <property type="entry name" value="Terminase_2"/>
    <property type="match status" value="1"/>
</dbReference>
<dbReference type="InterPro" id="IPR005335">
    <property type="entry name" value="Terminase_ssu"/>
</dbReference>
<dbReference type="EMBL" id="CP036273">
    <property type="protein sequence ID" value="QDU22105.1"/>
    <property type="molecule type" value="Genomic_DNA"/>
</dbReference>
<evidence type="ECO:0000313" key="1">
    <source>
        <dbReference type="EMBL" id="QDU22105.1"/>
    </source>
</evidence>
<protein>
    <submittedName>
        <fullName evidence="1">Terminase small subunit</fullName>
    </submittedName>
</protein>
<proteinExistence type="predicted"/>
<dbReference type="InterPro" id="IPR038713">
    <property type="entry name" value="Terminase_Gp1_N_sf"/>
</dbReference>
<reference evidence="1 2" key="1">
    <citation type="submission" date="2019-02" db="EMBL/GenBank/DDBJ databases">
        <title>Deep-cultivation of Planctomycetes and their phenomic and genomic characterization uncovers novel biology.</title>
        <authorList>
            <person name="Wiegand S."/>
            <person name="Jogler M."/>
            <person name="Boedeker C."/>
            <person name="Pinto D."/>
            <person name="Vollmers J."/>
            <person name="Rivas-Marin E."/>
            <person name="Kohn T."/>
            <person name="Peeters S.H."/>
            <person name="Heuer A."/>
            <person name="Rast P."/>
            <person name="Oberbeckmann S."/>
            <person name="Bunk B."/>
            <person name="Jeske O."/>
            <person name="Meyerdierks A."/>
            <person name="Storesund J.E."/>
            <person name="Kallscheuer N."/>
            <person name="Luecker S."/>
            <person name="Lage O.M."/>
            <person name="Pohl T."/>
            <person name="Merkel B.J."/>
            <person name="Hornburger P."/>
            <person name="Mueller R.-W."/>
            <person name="Bruemmer F."/>
            <person name="Labrenz M."/>
            <person name="Spormann A.M."/>
            <person name="Op den Camp H."/>
            <person name="Overmann J."/>
            <person name="Amann R."/>
            <person name="Jetten M.S.M."/>
            <person name="Mascher T."/>
            <person name="Medema M.H."/>
            <person name="Devos D.P."/>
            <person name="Kaster A.-K."/>
            <person name="Ovreas L."/>
            <person name="Rohde M."/>
            <person name="Galperin M.Y."/>
            <person name="Jogler C."/>
        </authorList>
    </citation>
    <scope>NUCLEOTIDE SEQUENCE [LARGE SCALE GENOMIC DNA]</scope>
    <source>
        <strain evidence="1 2">ETA_A1</strain>
    </source>
</reference>
<dbReference type="KEGG" id="uli:ETAA1_40800"/>
<keyword evidence="2" id="KW-1185">Reference proteome</keyword>
<accession>A0A517XX91</accession>
<evidence type="ECO:0000313" key="2">
    <source>
        <dbReference type="Proteomes" id="UP000319576"/>
    </source>
</evidence>
<dbReference type="RefSeq" id="WP_202920280.1">
    <property type="nucleotide sequence ID" value="NZ_CP036273.1"/>
</dbReference>
<dbReference type="AlphaFoldDB" id="A0A517XX91"/>
<gene>
    <name evidence="1" type="ORF">ETAA1_40800</name>
</gene>
<name>A0A517XX91_9BACT</name>
<dbReference type="Gene3D" id="1.10.10.1400">
    <property type="entry name" value="Terminase, small subunit, N-terminal DNA-binding domain, HTH motif"/>
    <property type="match status" value="1"/>
</dbReference>
<dbReference type="Proteomes" id="UP000319576">
    <property type="component" value="Chromosome"/>
</dbReference>
<organism evidence="1 2">
    <name type="scientific">Urbifossiella limnaea</name>
    <dbReference type="NCBI Taxonomy" id="2528023"/>
    <lineage>
        <taxon>Bacteria</taxon>
        <taxon>Pseudomonadati</taxon>
        <taxon>Planctomycetota</taxon>
        <taxon>Planctomycetia</taxon>
        <taxon>Gemmatales</taxon>
        <taxon>Gemmataceae</taxon>
        <taxon>Urbifossiella</taxon>
    </lineage>
</organism>
<sequence length="153" mass="16647">MAEYLTDPNAARAYRTAYAPPAPATAAANGSRLLRNAEVWKAVADGRAELEQQAVATRRRVLEELAAVAFSDLSDLFDPTGPGLRLLPMAHIPPTARRAVHRIRVRVEPNGTAEVLEVTFRDKGRALALLAKLLGMTGRRAGARRKQQRKATA</sequence>
<dbReference type="GO" id="GO:0051276">
    <property type="term" value="P:chromosome organization"/>
    <property type="evidence" value="ECO:0007669"/>
    <property type="project" value="InterPro"/>
</dbReference>